<dbReference type="AlphaFoldDB" id="A0A0L7MGX8"/>
<feature type="domain" description="HNH nuclease" evidence="1">
    <location>
        <begin position="209"/>
        <end position="261"/>
    </location>
</feature>
<evidence type="ECO:0000259" key="1">
    <source>
        <dbReference type="Pfam" id="PF13391"/>
    </source>
</evidence>
<dbReference type="InterPro" id="IPR003615">
    <property type="entry name" value="HNH_nuc"/>
</dbReference>
<sequence>MAFWWVNHKQTFKSEISGRYIWSPKRKANGGFNQTYENLTLVKPGDTVVSFADGYIKALGVATSVYRDEAKPEDFGAAGDAWHPEGWLVPVSWVPLAVPFKPKDHISKLVDKLPEKYSPIQDNGNGNQGVYLAAISDDLGNAIVELAGMANHSALVDRDEEIAEVEEDQVQKQLIESTVLPSTEVDQLIKARRGQGVYRTNLQKLEKQCRLTGVTDLRLLVASHIKPWKDCTNEERLDGHNGLLLSPHVDRLFDRHLISFNDDGSIITASPAVVKAMLAWGLDPQMHVGSFTDEQKVYLAQHRAAQKTSPVQG</sequence>
<protein>
    <recommendedName>
        <fullName evidence="1">HNH nuclease domain-containing protein</fullName>
    </recommendedName>
</protein>
<gene>
    <name evidence="2" type="ORF">GL58_10745</name>
</gene>
<dbReference type="EMBL" id="JNVD01000020">
    <property type="protein sequence ID" value="KOC21162.1"/>
    <property type="molecule type" value="Genomic_DNA"/>
</dbReference>
<name>A0A0L7MGX8_COMTE</name>
<dbReference type="RefSeq" id="WP_053283470.1">
    <property type="nucleotide sequence ID" value="NZ_JNVD01000020.1"/>
</dbReference>
<accession>A0A0L7MGX8</accession>
<dbReference type="Pfam" id="PF13391">
    <property type="entry name" value="HNH_2"/>
    <property type="match status" value="1"/>
</dbReference>
<dbReference type="Proteomes" id="UP000037442">
    <property type="component" value="Unassembled WGS sequence"/>
</dbReference>
<evidence type="ECO:0000313" key="2">
    <source>
        <dbReference type="EMBL" id="KOC21162.1"/>
    </source>
</evidence>
<reference evidence="3" key="1">
    <citation type="submission" date="2014-06" db="EMBL/GenBank/DDBJ databases">
        <title>Draft genome sequence of C. testosteroni WDL7.</title>
        <authorList>
            <person name="Wu Y."/>
            <person name="Seshan H."/>
            <person name="Arumugam K."/>
        </authorList>
    </citation>
    <scope>NUCLEOTIDE SEQUENCE [LARGE SCALE GENOMIC DNA]</scope>
    <source>
        <strain evidence="3">WDL7</strain>
    </source>
</reference>
<dbReference type="PATRIC" id="fig|285.49.peg.2216"/>
<organism evidence="2 3">
    <name type="scientific">Comamonas testosteroni</name>
    <name type="common">Pseudomonas testosteroni</name>
    <dbReference type="NCBI Taxonomy" id="285"/>
    <lineage>
        <taxon>Bacteria</taxon>
        <taxon>Pseudomonadati</taxon>
        <taxon>Pseudomonadota</taxon>
        <taxon>Betaproteobacteria</taxon>
        <taxon>Burkholderiales</taxon>
        <taxon>Comamonadaceae</taxon>
        <taxon>Comamonas</taxon>
    </lineage>
</organism>
<evidence type="ECO:0000313" key="3">
    <source>
        <dbReference type="Proteomes" id="UP000037442"/>
    </source>
</evidence>
<proteinExistence type="predicted"/>
<comment type="caution">
    <text evidence="2">The sequence shown here is derived from an EMBL/GenBank/DDBJ whole genome shotgun (WGS) entry which is preliminary data.</text>
</comment>